<evidence type="ECO:0000313" key="9">
    <source>
        <dbReference type="Proteomes" id="UP000750711"/>
    </source>
</evidence>
<comment type="caution">
    <text evidence="8">The sequence shown here is derived from an EMBL/GenBank/DDBJ whole genome shotgun (WGS) entry which is preliminary data.</text>
</comment>
<feature type="region of interest" description="Disordered" evidence="6">
    <location>
        <begin position="366"/>
        <end position="420"/>
    </location>
</feature>
<dbReference type="AlphaFoldDB" id="A0A9P8LHI6"/>
<dbReference type="InterPro" id="IPR008984">
    <property type="entry name" value="SMAD_FHA_dom_sf"/>
</dbReference>
<sequence>MWVLECDGDILKNKRLWLRPGKKYLFGRTAKSDGGGFAIENKSISRKHLTIELAPVKAGDGSKLHTKSQLMISDLKSKFGTQLDGEQMRGESRILSSDEHEIKLGSYKHSIKWVPVVFSFSFSTKEQKNRDPLASIHARLEPLDIKAVLPYIIEKTTHVVATKRNTAKGLQALINARYIVTDTFIDTLVLAATPELPDDPESLSPLEADFDGSWPDALSHLPAQSKEPSQRSSQCFAPDARRANVFEGYTFVFCDNVQYENLHPPIANGGGKALLFELCMGETTAEEVVRYVKSAAGDKGTGKLDNQGREKGVVVVRFRGKKGWEAWSIEIGNEVARKLDQRLIEQSEFLDAILINDPSVLCKTLPEEEEEEEEGDDDGFDRPSESLAPAGNESPKACDRDTSQSTHRHPQISQLPNKRTRSRLVTSRFKGFDDGFDPASLPQSSKVLEESKKGELFESHECVNEESRLGELGLGADSQLFDAPGMHKIINRKRTSPPSEDEDHDEVISKMLPAAAAMKKRRVEAREGGRLHAETEGNESEKKELSISKESRGRKPRKGVDVLEAAREHREAEEDVARRDQEALRATIDGMEIDQMKSLAIVEEMEVIRRSGRHPRAKAYGDTGSRWDERWNGRKNFKRFRRREVGDSGQVKRGGTVIVGLEEVRKKDFGIGDGYWLEGNTRKGKQNEPQGFSGPESPPVAAARSRPSKDSQRPKSSQAAEQPRTTRRTGKTSADRQVGSVDGTKLQIPSRKRPPSPTALKPGPSKKRNGLFVTQSDSDDSEDDLKFRFRKKR</sequence>
<feature type="compositionally biased region" description="Basic and acidic residues" evidence="6">
    <location>
        <begin position="524"/>
        <end position="578"/>
    </location>
</feature>
<dbReference type="PANTHER" id="PTHR12162:SF0">
    <property type="entry name" value="NIBRIN"/>
    <property type="match status" value="1"/>
</dbReference>
<evidence type="ECO:0000259" key="7">
    <source>
        <dbReference type="PROSITE" id="PS50006"/>
    </source>
</evidence>
<evidence type="ECO:0000256" key="6">
    <source>
        <dbReference type="SAM" id="MobiDB-lite"/>
    </source>
</evidence>
<feature type="domain" description="FHA" evidence="7">
    <location>
        <begin position="24"/>
        <end position="88"/>
    </location>
</feature>
<feature type="region of interest" description="Disordered" evidence="6">
    <location>
        <begin position="518"/>
        <end position="578"/>
    </location>
</feature>
<comment type="subcellular location">
    <subcellularLocation>
        <location evidence="1">Nucleus</location>
    </subcellularLocation>
</comment>
<evidence type="ECO:0000256" key="2">
    <source>
        <dbReference type="ARBA" id="ARBA00022763"/>
    </source>
</evidence>
<feature type="compositionally biased region" description="Acidic residues" evidence="6">
    <location>
        <begin position="367"/>
        <end position="379"/>
    </location>
</feature>
<evidence type="ECO:0000313" key="8">
    <source>
        <dbReference type="EMBL" id="KAH0565369.1"/>
    </source>
</evidence>
<organism evidence="8 9">
    <name type="scientific">Trichoglossum hirsutum</name>
    <dbReference type="NCBI Taxonomy" id="265104"/>
    <lineage>
        <taxon>Eukaryota</taxon>
        <taxon>Fungi</taxon>
        <taxon>Dikarya</taxon>
        <taxon>Ascomycota</taxon>
        <taxon>Pezizomycotina</taxon>
        <taxon>Geoglossomycetes</taxon>
        <taxon>Geoglossales</taxon>
        <taxon>Geoglossaceae</taxon>
        <taxon>Trichoglossum</taxon>
    </lineage>
</organism>
<keyword evidence="2" id="KW-0227">DNA damage</keyword>
<evidence type="ECO:0000256" key="5">
    <source>
        <dbReference type="ARBA" id="ARBA00044757"/>
    </source>
</evidence>
<dbReference type="GO" id="GO:0003684">
    <property type="term" value="F:damaged DNA binding"/>
    <property type="evidence" value="ECO:0007669"/>
    <property type="project" value="TreeGrafter"/>
</dbReference>
<dbReference type="Pfam" id="PF00498">
    <property type="entry name" value="FHA"/>
    <property type="match status" value="1"/>
</dbReference>
<accession>A0A9P8LHI6</accession>
<dbReference type="PANTHER" id="PTHR12162">
    <property type="entry name" value="NIBRIN-RELATED"/>
    <property type="match status" value="1"/>
</dbReference>
<dbReference type="EMBL" id="JAGHQM010000102">
    <property type="protein sequence ID" value="KAH0565369.1"/>
    <property type="molecule type" value="Genomic_DNA"/>
</dbReference>
<evidence type="ECO:0000256" key="4">
    <source>
        <dbReference type="ARBA" id="ARBA00023242"/>
    </source>
</evidence>
<evidence type="ECO:0000256" key="1">
    <source>
        <dbReference type="ARBA" id="ARBA00004123"/>
    </source>
</evidence>
<gene>
    <name evidence="8" type="ORF">GP486_001234</name>
</gene>
<evidence type="ECO:0000256" key="3">
    <source>
        <dbReference type="ARBA" id="ARBA00023204"/>
    </source>
</evidence>
<dbReference type="InterPro" id="IPR032429">
    <property type="entry name" value="Nibrin_BRCT2"/>
</dbReference>
<name>A0A9P8LHI6_9PEZI</name>
<dbReference type="GO" id="GO:0000724">
    <property type="term" value="P:double-strand break repair via homologous recombination"/>
    <property type="evidence" value="ECO:0007669"/>
    <property type="project" value="TreeGrafter"/>
</dbReference>
<dbReference type="GO" id="GO:0007095">
    <property type="term" value="P:mitotic G2 DNA damage checkpoint signaling"/>
    <property type="evidence" value="ECO:0007669"/>
    <property type="project" value="InterPro"/>
</dbReference>
<dbReference type="SUPFAM" id="SSF49879">
    <property type="entry name" value="SMAD/FHA domain"/>
    <property type="match status" value="1"/>
</dbReference>
<dbReference type="Gene3D" id="2.60.200.20">
    <property type="match status" value="1"/>
</dbReference>
<proteinExistence type="inferred from homology"/>
<keyword evidence="9" id="KW-1185">Reference proteome</keyword>
<dbReference type="Pfam" id="PF16508">
    <property type="entry name" value="NIBRIN_BRCT_II"/>
    <property type="match status" value="1"/>
</dbReference>
<dbReference type="GO" id="GO:0030870">
    <property type="term" value="C:Mre11 complex"/>
    <property type="evidence" value="ECO:0007669"/>
    <property type="project" value="InterPro"/>
</dbReference>
<reference evidence="8" key="1">
    <citation type="submission" date="2021-03" db="EMBL/GenBank/DDBJ databases">
        <title>Comparative genomics and phylogenomic investigation of the class Geoglossomycetes provide insights into ecological specialization and systematics.</title>
        <authorList>
            <person name="Melie T."/>
            <person name="Pirro S."/>
            <person name="Miller A.N."/>
            <person name="Quandt A."/>
        </authorList>
    </citation>
    <scope>NUCLEOTIDE SEQUENCE</scope>
    <source>
        <strain evidence="8">CAQ_001_2017</strain>
    </source>
</reference>
<keyword evidence="3" id="KW-0234">DNA repair</keyword>
<protein>
    <recommendedName>
        <fullName evidence="7">FHA domain-containing protein</fullName>
    </recommendedName>
</protein>
<dbReference type="InterPro" id="IPR043014">
    <property type="entry name" value="Nibrin_BRCT2_sf"/>
</dbReference>
<dbReference type="InterPro" id="IPR000253">
    <property type="entry name" value="FHA_dom"/>
</dbReference>
<keyword evidence="4" id="KW-0539">Nucleus</keyword>
<dbReference type="Proteomes" id="UP000750711">
    <property type="component" value="Unassembled WGS sequence"/>
</dbReference>
<dbReference type="InterPro" id="IPR040227">
    <property type="entry name" value="Nibrin-rel"/>
</dbReference>
<dbReference type="Gene3D" id="3.40.50.10980">
    <property type="entry name" value="Nibrin, BRCT2 domain"/>
    <property type="match status" value="1"/>
</dbReference>
<comment type="similarity">
    <text evidence="5">Belongs to the Nibrin family.</text>
</comment>
<dbReference type="PROSITE" id="PS50006">
    <property type="entry name" value="FHA_DOMAIN"/>
    <property type="match status" value="1"/>
</dbReference>
<feature type="region of interest" description="Disordered" evidence="6">
    <location>
        <begin position="671"/>
        <end position="793"/>
    </location>
</feature>